<dbReference type="Pfam" id="PF00072">
    <property type="entry name" value="Response_reg"/>
    <property type="match status" value="1"/>
</dbReference>
<evidence type="ECO:0000259" key="9">
    <source>
        <dbReference type="PROSITE" id="PS51755"/>
    </source>
</evidence>
<proteinExistence type="predicted"/>
<dbReference type="PANTHER" id="PTHR48111:SF73">
    <property type="entry name" value="ALKALINE PHOSPHATASE SYNTHESIS TRANSCRIPTIONAL REGULATORY PROTEIN PHOP"/>
    <property type="match status" value="1"/>
</dbReference>
<dbReference type="PROSITE" id="PS50110">
    <property type="entry name" value="RESPONSE_REGULATORY"/>
    <property type="match status" value="1"/>
</dbReference>
<dbReference type="Gene3D" id="6.10.250.690">
    <property type="match status" value="1"/>
</dbReference>
<keyword evidence="6" id="KW-0597">Phosphoprotein</keyword>
<keyword evidence="3 7" id="KW-0238">DNA-binding</keyword>
<accession>A0A0B7MHT4</accession>
<dbReference type="Gene3D" id="1.10.10.10">
    <property type="entry name" value="Winged helix-like DNA-binding domain superfamily/Winged helix DNA-binding domain"/>
    <property type="match status" value="1"/>
</dbReference>
<dbReference type="AlphaFoldDB" id="A0A0B7MHT4"/>
<evidence type="ECO:0000313" key="11">
    <source>
        <dbReference type="Proteomes" id="UP000046155"/>
    </source>
</evidence>
<dbReference type="GO" id="GO:0005829">
    <property type="term" value="C:cytosol"/>
    <property type="evidence" value="ECO:0007669"/>
    <property type="project" value="TreeGrafter"/>
</dbReference>
<evidence type="ECO:0000313" key="10">
    <source>
        <dbReference type="EMBL" id="CEO87753.1"/>
    </source>
</evidence>
<name>A0A0B7MHT4_9FIRM</name>
<evidence type="ECO:0000256" key="1">
    <source>
        <dbReference type="ARBA" id="ARBA00018672"/>
    </source>
</evidence>
<dbReference type="GO" id="GO:0000976">
    <property type="term" value="F:transcription cis-regulatory region binding"/>
    <property type="evidence" value="ECO:0007669"/>
    <property type="project" value="TreeGrafter"/>
</dbReference>
<dbReference type="OrthoDB" id="9803564at2"/>
<organism evidence="10 11">
    <name type="scientific">Syntrophaceticus schinkii</name>
    <dbReference type="NCBI Taxonomy" id="499207"/>
    <lineage>
        <taxon>Bacteria</taxon>
        <taxon>Bacillati</taxon>
        <taxon>Bacillota</taxon>
        <taxon>Clostridia</taxon>
        <taxon>Thermoanaerobacterales</taxon>
        <taxon>Thermoanaerobacterales Family III. Incertae Sedis</taxon>
        <taxon>Syntrophaceticus</taxon>
    </lineage>
</organism>
<dbReference type="GO" id="GO:0006355">
    <property type="term" value="P:regulation of DNA-templated transcription"/>
    <property type="evidence" value="ECO:0007669"/>
    <property type="project" value="InterPro"/>
</dbReference>
<evidence type="ECO:0000256" key="2">
    <source>
        <dbReference type="ARBA" id="ARBA00023015"/>
    </source>
</evidence>
<dbReference type="InterPro" id="IPR016032">
    <property type="entry name" value="Sig_transdc_resp-reg_C-effctor"/>
</dbReference>
<dbReference type="InterPro" id="IPR039420">
    <property type="entry name" value="WalR-like"/>
</dbReference>
<feature type="domain" description="OmpR/PhoB-type" evidence="9">
    <location>
        <begin position="138"/>
        <end position="233"/>
    </location>
</feature>
<reference evidence="11" key="1">
    <citation type="submission" date="2015-01" db="EMBL/GenBank/DDBJ databases">
        <authorList>
            <person name="Manzoor Shahid"/>
            <person name="Zubair Saima"/>
        </authorList>
    </citation>
    <scope>NUCLEOTIDE SEQUENCE [LARGE SCALE GENOMIC DNA]</scope>
    <source>
        <strain evidence="11">Sp3</strain>
    </source>
</reference>
<protein>
    <recommendedName>
        <fullName evidence="1">Stage 0 sporulation protein A homolog</fullName>
    </recommendedName>
</protein>
<evidence type="ECO:0000256" key="5">
    <source>
        <dbReference type="ARBA" id="ARBA00024867"/>
    </source>
</evidence>
<evidence type="ECO:0000256" key="4">
    <source>
        <dbReference type="ARBA" id="ARBA00023163"/>
    </source>
</evidence>
<evidence type="ECO:0000259" key="8">
    <source>
        <dbReference type="PROSITE" id="PS50110"/>
    </source>
</evidence>
<dbReference type="GO" id="GO:0000156">
    <property type="term" value="F:phosphorelay response regulator activity"/>
    <property type="evidence" value="ECO:0007669"/>
    <property type="project" value="TreeGrafter"/>
</dbReference>
<feature type="domain" description="Response regulatory" evidence="8">
    <location>
        <begin position="19"/>
        <end position="133"/>
    </location>
</feature>
<dbReference type="Pfam" id="PF00486">
    <property type="entry name" value="Trans_reg_C"/>
    <property type="match status" value="1"/>
</dbReference>
<dbReference type="SMART" id="SM00448">
    <property type="entry name" value="REC"/>
    <property type="match status" value="1"/>
</dbReference>
<keyword evidence="11" id="KW-1185">Reference proteome</keyword>
<dbReference type="InterPro" id="IPR036388">
    <property type="entry name" value="WH-like_DNA-bd_sf"/>
</dbReference>
<gene>
    <name evidence="10" type="primary">pmrA</name>
    <name evidence="10" type="ORF">SSCH_1220006</name>
</gene>
<dbReference type="PROSITE" id="PS51755">
    <property type="entry name" value="OMPR_PHOB"/>
    <property type="match status" value="1"/>
</dbReference>
<dbReference type="SUPFAM" id="SSF46894">
    <property type="entry name" value="C-terminal effector domain of the bipartite response regulators"/>
    <property type="match status" value="1"/>
</dbReference>
<dbReference type="GO" id="GO:0032993">
    <property type="term" value="C:protein-DNA complex"/>
    <property type="evidence" value="ECO:0007669"/>
    <property type="project" value="TreeGrafter"/>
</dbReference>
<dbReference type="PANTHER" id="PTHR48111">
    <property type="entry name" value="REGULATOR OF RPOS"/>
    <property type="match status" value="1"/>
</dbReference>
<dbReference type="Gene3D" id="3.40.50.2300">
    <property type="match status" value="1"/>
</dbReference>
<keyword evidence="4" id="KW-0804">Transcription</keyword>
<evidence type="ECO:0000256" key="3">
    <source>
        <dbReference type="ARBA" id="ARBA00023125"/>
    </source>
</evidence>
<sequence length="236" mass="26811">MGGVQGLTSQSHRPRGRIKLLIVEDDAFLQDGLCELLRREGYSVDCASTCGEAKCLMAGNDYHLIILDIMLPDGNGLDLCAHWRSGGKDTPILFLTVKDEEIQIVRALDAGGDDYVTKPFRLLELLSRIRALLRRNQPVVYEKDGLRIDLQKMSVFYKNEQLFLTPTEFQLLSILIRNPGRVVTRTFLLQTIWDDQGLFIDDNTLSVHISRLREKIGGTYIRTVRGIGYQWVEDKA</sequence>
<dbReference type="InterPro" id="IPR011006">
    <property type="entry name" value="CheY-like_superfamily"/>
</dbReference>
<dbReference type="Proteomes" id="UP000046155">
    <property type="component" value="Unassembled WGS sequence"/>
</dbReference>
<dbReference type="CDD" id="cd00383">
    <property type="entry name" value="trans_reg_C"/>
    <property type="match status" value="1"/>
</dbReference>
<evidence type="ECO:0000256" key="6">
    <source>
        <dbReference type="PROSITE-ProRule" id="PRU00169"/>
    </source>
</evidence>
<dbReference type="SMART" id="SM00862">
    <property type="entry name" value="Trans_reg_C"/>
    <property type="match status" value="1"/>
</dbReference>
<dbReference type="EMBL" id="CDRZ01000027">
    <property type="protein sequence ID" value="CEO87753.1"/>
    <property type="molecule type" value="Genomic_DNA"/>
</dbReference>
<evidence type="ECO:0000256" key="7">
    <source>
        <dbReference type="PROSITE-ProRule" id="PRU01091"/>
    </source>
</evidence>
<dbReference type="InterPro" id="IPR001789">
    <property type="entry name" value="Sig_transdc_resp-reg_receiver"/>
</dbReference>
<dbReference type="CDD" id="cd17624">
    <property type="entry name" value="REC_OmpR_PmrA-like"/>
    <property type="match status" value="1"/>
</dbReference>
<feature type="modified residue" description="4-aspartylphosphate" evidence="6">
    <location>
        <position position="68"/>
    </location>
</feature>
<dbReference type="SUPFAM" id="SSF52172">
    <property type="entry name" value="CheY-like"/>
    <property type="match status" value="1"/>
</dbReference>
<dbReference type="InterPro" id="IPR001867">
    <property type="entry name" value="OmpR/PhoB-type_DNA-bd"/>
</dbReference>
<feature type="DNA-binding region" description="OmpR/PhoB-type" evidence="7">
    <location>
        <begin position="138"/>
        <end position="233"/>
    </location>
</feature>
<comment type="function">
    <text evidence="5">May play the central regulatory role in sporulation. It may be an element of the effector pathway responsible for the activation of sporulation genes in response to nutritional stress. Spo0A may act in concert with spo0H (a sigma factor) to control the expression of some genes that are critical to the sporulation process.</text>
</comment>
<keyword evidence="2" id="KW-0805">Transcription regulation</keyword>